<sequence>MMVLERPIIETHDDYSLWRDINAGFDEDKNFVVEMGYVNYDDRESGGKTIAVVDSKEAYHLAHRNGVKLVELPELIENKFGDSTGTALPSHVKEVFGRILDFISSSGIRYTLKDIR</sequence>
<protein>
    <submittedName>
        <fullName evidence="1">Uncharacterized protein</fullName>
    </submittedName>
</protein>
<evidence type="ECO:0000313" key="1">
    <source>
        <dbReference type="EMBL" id="MBO8428481.1"/>
    </source>
</evidence>
<reference evidence="1" key="1">
    <citation type="submission" date="2020-10" db="EMBL/GenBank/DDBJ databases">
        <authorList>
            <person name="Gilroy R."/>
        </authorList>
    </citation>
    <scope>NUCLEOTIDE SEQUENCE</scope>
    <source>
        <strain evidence="1">15467</strain>
    </source>
</reference>
<name>A0A9D9GXB9_9BACT</name>
<evidence type="ECO:0000313" key="2">
    <source>
        <dbReference type="Proteomes" id="UP000823635"/>
    </source>
</evidence>
<dbReference type="EMBL" id="JADINB010000020">
    <property type="protein sequence ID" value="MBO8428481.1"/>
    <property type="molecule type" value="Genomic_DNA"/>
</dbReference>
<proteinExistence type="predicted"/>
<comment type="caution">
    <text evidence="1">The sequence shown here is derived from an EMBL/GenBank/DDBJ whole genome shotgun (WGS) entry which is preliminary data.</text>
</comment>
<dbReference type="AlphaFoldDB" id="A0A9D9GXB9"/>
<reference evidence="1" key="2">
    <citation type="journal article" date="2021" name="PeerJ">
        <title>Extensive microbial diversity within the chicken gut microbiome revealed by metagenomics and culture.</title>
        <authorList>
            <person name="Gilroy R."/>
            <person name="Ravi A."/>
            <person name="Getino M."/>
            <person name="Pursley I."/>
            <person name="Horton D.L."/>
            <person name="Alikhan N.F."/>
            <person name="Baker D."/>
            <person name="Gharbi K."/>
            <person name="Hall N."/>
            <person name="Watson M."/>
            <person name="Adriaenssens E.M."/>
            <person name="Foster-Nyarko E."/>
            <person name="Jarju S."/>
            <person name="Secka A."/>
            <person name="Antonio M."/>
            <person name="Oren A."/>
            <person name="Chaudhuri R.R."/>
            <person name="La Ragione R."/>
            <person name="Hildebrand F."/>
            <person name="Pallen M.J."/>
        </authorList>
    </citation>
    <scope>NUCLEOTIDE SEQUENCE</scope>
    <source>
        <strain evidence="1">15467</strain>
    </source>
</reference>
<accession>A0A9D9GXB9</accession>
<organism evidence="1 2">
    <name type="scientific">Candidatus Egerieousia excrementavium</name>
    <dbReference type="NCBI Taxonomy" id="2840778"/>
    <lineage>
        <taxon>Bacteria</taxon>
        <taxon>Pseudomonadati</taxon>
        <taxon>Bacteroidota</taxon>
        <taxon>Bacteroidia</taxon>
        <taxon>Bacteroidales</taxon>
        <taxon>Candidatus Egerieousia</taxon>
    </lineage>
</organism>
<dbReference type="Proteomes" id="UP000823635">
    <property type="component" value="Unassembled WGS sequence"/>
</dbReference>
<gene>
    <name evidence="1" type="ORF">IAC68_00905</name>
</gene>